<dbReference type="EC" id="2.5.1.16" evidence="4"/>
<dbReference type="PANTHER" id="PTHR43317:SF1">
    <property type="entry name" value="THERMOSPERMINE SYNTHASE ACAULIS5"/>
    <property type="match status" value="1"/>
</dbReference>
<dbReference type="GO" id="GO:0004766">
    <property type="term" value="F:spermidine synthase activity"/>
    <property type="evidence" value="ECO:0007669"/>
    <property type="project" value="UniProtKB-EC"/>
</dbReference>
<keyword evidence="2 4" id="KW-0808">Transferase</keyword>
<organism evidence="8 9">
    <name type="scientific">Streptomyces prasinus</name>
    <dbReference type="NCBI Taxonomy" id="67345"/>
    <lineage>
        <taxon>Bacteria</taxon>
        <taxon>Bacillati</taxon>
        <taxon>Actinomycetota</taxon>
        <taxon>Actinomycetes</taxon>
        <taxon>Kitasatosporales</taxon>
        <taxon>Streptomycetaceae</taxon>
        <taxon>Streptomyces</taxon>
    </lineage>
</organism>
<keyword evidence="4" id="KW-0472">Membrane</keyword>
<feature type="transmembrane region" description="Helical" evidence="4">
    <location>
        <begin position="89"/>
        <end position="110"/>
    </location>
</feature>
<evidence type="ECO:0000313" key="8">
    <source>
        <dbReference type="EMBL" id="QEV07489.1"/>
    </source>
</evidence>
<dbReference type="PROSITE" id="PS01330">
    <property type="entry name" value="PABS_1"/>
    <property type="match status" value="1"/>
</dbReference>
<evidence type="ECO:0000256" key="3">
    <source>
        <dbReference type="ARBA" id="ARBA00023115"/>
    </source>
</evidence>
<dbReference type="InterPro" id="IPR029063">
    <property type="entry name" value="SAM-dependent_MTases_sf"/>
</dbReference>
<protein>
    <recommendedName>
        <fullName evidence="4">Polyamine aminopropyltransferase</fullName>
    </recommendedName>
    <alternativeName>
        <fullName evidence="4">Putrescine aminopropyltransferase</fullName>
        <shortName evidence="4">PAPT</shortName>
    </alternativeName>
    <alternativeName>
        <fullName evidence="4">Spermidine synthase</fullName>
        <shortName evidence="4">SPDS</shortName>
        <shortName evidence="4">SPDSY</shortName>
        <ecNumber evidence="4">2.5.1.16</ecNumber>
    </alternativeName>
</protein>
<keyword evidence="4" id="KW-0745">Spermidine biosynthesis</keyword>
<feature type="transmembrane region" description="Helical" evidence="4">
    <location>
        <begin position="224"/>
        <end position="245"/>
    </location>
</feature>
<dbReference type="RefSeq" id="WP_150475376.1">
    <property type="nucleotide sequence ID" value="NZ_CP023697.1"/>
</dbReference>
<keyword evidence="3 4" id="KW-0620">Polyamine biosynthesis</keyword>
<dbReference type="SUPFAM" id="SSF103473">
    <property type="entry name" value="MFS general substrate transporter"/>
    <property type="match status" value="1"/>
</dbReference>
<dbReference type="InterPro" id="IPR001045">
    <property type="entry name" value="Spermi_synthase"/>
</dbReference>
<dbReference type="PANTHER" id="PTHR43317">
    <property type="entry name" value="THERMOSPERMINE SYNTHASE ACAULIS5"/>
    <property type="match status" value="1"/>
</dbReference>
<dbReference type="Pfam" id="PF01564">
    <property type="entry name" value="Spermine_synth"/>
    <property type="match status" value="1"/>
</dbReference>
<comment type="function">
    <text evidence="4">Catalyzes the irreversible transfer of a propylamine group from the amino donor S-adenosylmethioninamine (decarboxy-AdoMet) to putrescine (1,4-diaminobutane) to yield spermidine.</text>
</comment>
<feature type="transmembrane region" description="Helical" evidence="4">
    <location>
        <begin position="195"/>
        <end position="218"/>
    </location>
</feature>
<feature type="transmembrane region" description="Helical" evidence="4">
    <location>
        <begin position="159"/>
        <end position="183"/>
    </location>
</feature>
<feature type="transmembrane region" description="Helical" evidence="4">
    <location>
        <begin position="57"/>
        <end position="83"/>
    </location>
</feature>
<evidence type="ECO:0000256" key="1">
    <source>
        <dbReference type="ARBA" id="ARBA00007867"/>
    </source>
</evidence>
<feature type="region of interest" description="Disordered" evidence="6">
    <location>
        <begin position="1"/>
        <end position="36"/>
    </location>
</feature>
<accession>A0ABX6AYE5</accession>
<evidence type="ECO:0000256" key="6">
    <source>
        <dbReference type="SAM" id="MobiDB-lite"/>
    </source>
</evidence>
<evidence type="ECO:0000256" key="4">
    <source>
        <dbReference type="HAMAP-Rule" id="MF_00198"/>
    </source>
</evidence>
<dbReference type="PROSITE" id="PS51006">
    <property type="entry name" value="PABS_2"/>
    <property type="match status" value="1"/>
</dbReference>
<feature type="binding site" evidence="4">
    <location>
        <position position="301"/>
    </location>
    <ligand>
        <name>S-methyl-5'-thioadenosine</name>
        <dbReference type="ChEBI" id="CHEBI:17509"/>
    </ligand>
</feature>
<keyword evidence="4" id="KW-1133">Transmembrane helix</keyword>
<feature type="binding site" evidence="4">
    <location>
        <position position="355"/>
    </location>
    <ligand>
        <name>spermidine</name>
        <dbReference type="ChEBI" id="CHEBI:57834"/>
    </ligand>
</feature>
<gene>
    <name evidence="4" type="primary">speE</name>
    <name evidence="8" type="ORF">CP972_19240</name>
</gene>
<name>A0ABX6AYE5_9ACTN</name>
<keyword evidence="4" id="KW-0812">Transmembrane</keyword>
<feature type="binding site" evidence="4">
    <location>
        <position position="333"/>
    </location>
    <ligand>
        <name>spermidine</name>
        <dbReference type="ChEBI" id="CHEBI:57834"/>
    </ligand>
</feature>
<dbReference type="HAMAP" id="MF_00198">
    <property type="entry name" value="Spermidine_synth"/>
    <property type="match status" value="1"/>
</dbReference>
<keyword evidence="4" id="KW-1003">Cell membrane</keyword>
<feature type="compositionally biased region" description="Pro residues" evidence="6">
    <location>
        <begin position="1"/>
        <end position="12"/>
    </location>
</feature>
<comment type="subcellular location">
    <subcellularLocation>
        <location evidence="4">Cell membrane</location>
        <topology evidence="4">Multi-pass membrane protein</topology>
    </subcellularLocation>
</comment>
<dbReference type="CDD" id="cd02440">
    <property type="entry name" value="AdoMet_MTases"/>
    <property type="match status" value="1"/>
</dbReference>
<feature type="transmembrane region" description="Helical" evidence="4">
    <location>
        <begin position="122"/>
        <end position="147"/>
    </location>
</feature>
<dbReference type="InterPro" id="IPR036259">
    <property type="entry name" value="MFS_trans_sf"/>
</dbReference>
<dbReference type="GeneID" id="95536656"/>
<comment type="similarity">
    <text evidence="1 4">Belongs to the spermidine/spermine synthase family.</text>
</comment>
<feature type="active site" description="Proton acceptor" evidence="4 5">
    <location>
        <position position="428"/>
    </location>
</feature>
<dbReference type="Gene3D" id="3.40.50.150">
    <property type="entry name" value="Vaccinia Virus protein VP39"/>
    <property type="match status" value="1"/>
</dbReference>
<dbReference type="SUPFAM" id="SSF53335">
    <property type="entry name" value="S-adenosyl-L-methionine-dependent methyltransferases"/>
    <property type="match status" value="1"/>
</dbReference>
<dbReference type="Proteomes" id="UP000326041">
    <property type="component" value="Chromosome"/>
</dbReference>
<reference evidence="8 9" key="1">
    <citation type="submission" date="2017-09" db="EMBL/GenBank/DDBJ databases">
        <authorList>
            <person name="Lee N."/>
            <person name="Cho B.-K."/>
        </authorList>
    </citation>
    <scope>NUCLEOTIDE SEQUENCE [LARGE SCALE GENOMIC DNA]</scope>
    <source>
        <strain evidence="8 9">ATCC 13879</strain>
    </source>
</reference>
<dbReference type="InterPro" id="IPR030374">
    <property type="entry name" value="PABS"/>
</dbReference>
<evidence type="ECO:0000256" key="2">
    <source>
        <dbReference type="ARBA" id="ARBA00022679"/>
    </source>
</evidence>
<proteinExistence type="inferred from homology"/>
<dbReference type="NCBIfam" id="NF002956">
    <property type="entry name" value="PRK03612.1"/>
    <property type="match status" value="1"/>
</dbReference>
<feature type="transmembrane region" description="Helical" evidence="4">
    <location>
        <begin position="257"/>
        <end position="276"/>
    </location>
</feature>
<dbReference type="NCBIfam" id="NF037959">
    <property type="entry name" value="MFS_SpdSyn"/>
    <property type="match status" value="1"/>
</dbReference>
<comment type="catalytic activity">
    <reaction evidence="4">
        <text>S-adenosyl 3-(methylsulfanyl)propylamine + putrescine = S-methyl-5'-thioadenosine + spermidine + H(+)</text>
        <dbReference type="Rhea" id="RHEA:12721"/>
        <dbReference type="ChEBI" id="CHEBI:15378"/>
        <dbReference type="ChEBI" id="CHEBI:17509"/>
        <dbReference type="ChEBI" id="CHEBI:57443"/>
        <dbReference type="ChEBI" id="CHEBI:57834"/>
        <dbReference type="ChEBI" id="CHEBI:326268"/>
        <dbReference type="EC" id="2.5.1.16"/>
    </reaction>
</comment>
<feature type="binding site" evidence="4">
    <location>
        <position position="375"/>
    </location>
    <ligand>
        <name>S-methyl-5'-thioadenosine</name>
        <dbReference type="ChEBI" id="CHEBI:17509"/>
    </ligand>
</feature>
<evidence type="ECO:0000256" key="5">
    <source>
        <dbReference type="PROSITE-ProRule" id="PRU00354"/>
    </source>
</evidence>
<comment type="pathway">
    <text evidence="4">Amine and polyamine biosynthesis; spermidine biosynthesis; spermidine from putrescine: step 1/1.</text>
</comment>
<comment type="caution">
    <text evidence="4">Lacks conserved residue(s) required for the propagation of feature annotation.</text>
</comment>
<dbReference type="InterPro" id="IPR030373">
    <property type="entry name" value="PABS_CS"/>
</dbReference>
<feature type="binding site" evidence="4">
    <location>
        <begin position="409"/>
        <end position="410"/>
    </location>
    <ligand>
        <name>S-methyl-5'-thioadenosine</name>
        <dbReference type="ChEBI" id="CHEBI:17509"/>
    </ligand>
</feature>
<feature type="domain" description="PABS" evidence="7">
    <location>
        <begin position="267"/>
        <end position="510"/>
    </location>
</feature>
<keyword evidence="9" id="KW-1185">Reference proteome</keyword>
<sequence>MIEPQAPAPPGSAHPRHRPRGSGGSGNGGAGGGEGGGDGDGSCGALRLPVRQATGRFLVLAGVFVCAACGLVYELELVALAAYLMGDSVTQASVVLSVMVFAMGVGSLAAKRLRRHAAAGFGAVEAALALVGGCSAMALYAVFAWTGDWGGPWAHGPPVLLVVFSLAVGLLIGAEVPLLMELIQRIRRQDAGGAVADLFAADYVGALVGGLAFPFLLLPFLGQLTGTLITGAVNTVVGGALVLGLFRQDLTRRARRLLIAANLCVLTVLASATVLVDDFEQAARHAMYGSDVRVALRTDVQEVVLTGDRDGRSLGLFLDGRLRVSSRDELRYHEALVHPAMTGPHARVLVLGGGDGLTAREVLRHPGVRRVDVVELDADVVRLARRDPALSALNGRALDDPRVHVTTEDAFDWLRGAPPAAYDVVVSDLPRPEITASTKLYSREFYGLARRVLAPGGRLVVHAGPVTSRPEAYWTVEATLRSAGFRTAPYGTAGRPAGLVTRPARTPEDTARALRDRGFVLAARTAPELRLDPAGPRPRTLTDGSLAVGARAAERTRVPGLPPSTLIHPRYAR</sequence>
<comment type="subunit">
    <text evidence="4">Homodimer or homotetramer.</text>
</comment>
<evidence type="ECO:0000313" key="9">
    <source>
        <dbReference type="Proteomes" id="UP000326041"/>
    </source>
</evidence>
<evidence type="ECO:0000259" key="7">
    <source>
        <dbReference type="PROSITE" id="PS51006"/>
    </source>
</evidence>
<feature type="compositionally biased region" description="Gly residues" evidence="6">
    <location>
        <begin position="21"/>
        <end position="36"/>
    </location>
</feature>
<dbReference type="EMBL" id="CP023697">
    <property type="protein sequence ID" value="QEV07489.1"/>
    <property type="molecule type" value="Genomic_DNA"/>
</dbReference>